<sequence>MVIGLHIDICRLKFTYDVDSFSRMGFAFWFDIREEVEWTRWARVIRHLGLCRKSTCCPRSLLQRLL</sequence>
<dbReference type="AlphaFoldDB" id="A0A3M7R2A9"/>
<accession>A0A3M7R2A9</accession>
<comment type="caution">
    <text evidence="1">The sequence shown here is derived from an EMBL/GenBank/DDBJ whole genome shotgun (WGS) entry which is preliminary data.</text>
</comment>
<evidence type="ECO:0000313" key="1">
    <source>
        <dbReference type="EMBL" id="RNA17491.1"/>
    </source>
</evidence>
<evidence type="ECO:0000313" key="2">
    <source>
        <dbReference type="Proteomes" id="UP000276133"/>
    </source>
</evidence>
<keyword evidence="2" id="KW-1185">Reference proteome</keyword>
<organism evidence="1 2">
    <name type="scientific">Brachionus plicatilis</name>
    <name type="common">Marine rotifer</name>
    <name type="synonym">Brachionus muelleri</name>
    <dbReference type="NCBI Taxonomy" id="10195"/>
    <lineage>
        <taxon>Eukaryota</taxon>
        <taxon>Metazoa</taxon>
        <taxon>Spiralia</taxon>
        <taxon>Gnathifera</taxon>
        <taxon>Rotifera</taxon>
        <taxon>Eurotatoria</taxon>
        <taxon>Monogononta</taxon>
        <taxon>Pseudotrocha</taxon>
        <taxon>Ploima</taxon>
        <taxon>Brachionidae</taxon>
        <taxon>Brachionus</taxon>
    </lineage>
</organism>
<name>A0A3M7R2A9_BRAPC</name>
<gene>
    <name evidence="1" type="ORF">BpHYR1_014654</name>
</gene>
<dbReference type="EMBL" id="REGN01004444">
    <property type="protein sequence ID" value="RNA17491.1"/>
    <property type="molecule type" value="Genomic_DNA"/>
</dbReference>
<proteinExistence type="predicted"/>
<protein>
    <submittedName>
        <fullName evidence="1">Uncharacterized protein</fullName>
    </submittedName>
</protein>
<reference evidence="1 2" key="1">
    <citation type="journal article" date="2018" name="Sci. Rep.">
        <title>Genomic signatures of local adaptation to the degree of environmental predictability in rotifers.</title>
        <authorList>
            <person name="Franch-Gras L."/>
            <person name="Hahn C."/>
            <person name="Garcia-Roger E.M."/>
            <person name="Carmona M.J."/>
            <person name="Serra M."/>
            <person name="Gomez A."/>
        </authorList>
    </citation>
    <scope>NUCLEOTIDE SEQUENCE [LARGE SCALE GENOMIC DNA]</scope>
    <source>
        <strain evidence="1">HYR1</strain>
    </source>
</reference>
<dbReference type="Proteomes" id="UP000276133">
    <property type="component" value="Unassembled WGS sequence"/>
</dbReference>